<evidence type="ECO:0000256" key="3">
    <source>
        <dbReference type="RuleBase" id="RU000411"/>
    </source>
</evidence>
<organism evidence="6 7">
    <name type="scientific">Chilo suppressalis</name>
    <name type="common">Asiatic rice borer moth</name>
    <dbReference type="NCBI Taxonomy" id="168631"/>
    <lineage>
        <taxon>Eukaryota</taxon>
        <taxon>Metazoa</taxon>
        <taxon>Ecdysozoa</taxon>
        <taxon>Arthropoda</taxon>
        <taxon>Hexapoda</taxon>
        <taxon>Insecta</taxon>
        <taxon>Pterygota</taxon>
        <taxon>Neoptera</taxon>
        <taxon>Endopterygota</taxon>
        <taxon>Lepidoptera</taxon>
        <taxon>Glossata</taxon>
        <taxon>Ditrysia</taxon>
        <taxon>Pyraloidea</taxon>
        <taxon>Crambidae</taxon>
        <taxon>Crambinae</taxon>
        <taxon>Chilo</taxon>
    </lineage>
</organism>
<keyword evidence="7" id="KW-1185">Reference proteome</keyword>
<keyword evidence="4" id="KW-0732">Signal</keyword>
<evidence type="ECO:0000256" key="1">
    <source>
        <dbReference type="ARBA" id="ARBA00022690"/>
    </source>
</evidence>
<dbReference type="SUPFAM" id="SSF56574">
    <property type="entry name" value="Serpins"/>
    <property type="match status" value="1"/>
</dbReference>
<name>A0ABN8B2W5_CHISP</name>
<feature type="domain" description="Serpin" evidence="5">
    <location>
        <begin position="31"/>
        <end position="392"/>
    </location>
</feature>
<dbReference type="PROSITE" id="PS00284">
    <property type="entry name" value="SERPIN"/>
    <property type="match status" value="1"/>
</dbReference>
<dbReference type="Gene3D" id="2.30.39.10">
    <property type="entry name" value="Alpha-1-antitrypsin, domain 1"/>
    <property type="match status" value="1"/>
</dbReference>
<comment type="similarity">
    <text evidence="3">Belongs to the serpin family.</text>
</comment>
<dbReference type="SMART" id="SM00093">
    <property type="entry name" value="SERPIN"/>
    <property type="match status" value="1"/>
</dbReference>
<dbReference type="InterPro" id="IPR023795">
    <property type="entry name" value="Serpin_CS"/>
</dbReference>
<evidence type="ECO:0000256" key="2">
    <source>
        <dbReference type="ARBA" id="ARBA00022900"/>
    </source>
</evidence>
<dbReference type="Proteomes" id="UP001153292">
    <property type="component" value="Chromosome 23"/>
</dbReference>
<feature type="signal peptide" evidence="4">
    <location>
        <begin position="1"/>
        <end position="16"/>
    </location>
</feature>
<protein>
    <recommendedName>
        <fullName evidence="5">Serpin domain-containing protein</fullName>
    </recommendedName>
</protein>
<evidence type="ECO:0000313" key="6">
    <source>
        <dbReference type="EMBL" id="CAH0403395.1"/>
    </source>
</evidence>
<evidence type="ECO:0000259" key="5">
    <source>
        <dbReference type="SMART" id="SM00093"/>
    </source>
</evidence>
<dbReference type="Pfam" id="PF00079">
    <property type="entry name" value="Serpin"/>
    <property type="match status" value="1"/>
</dbReference>
<reference evidence="6" key="1">
    <citation type="submission" date="2021-12" db="EMBL/GenBank/DDBJ databases">
        <authorList>
            <person name="King R."/>
        </authorList>
    </citation>
    <scope>NUCLEOTIDE SEQUENCE</scope>
</reference>
<dbReference type="PANTHER" id="PTHR11461:SF367">
    <property type="entry name" value="GH21475P-RELATED"/>
    <property type="match status" value="1"/>
</dbReference>
<evidence type="ECO:0000256" key="4">
    <source>
        <dbReference type="SAM" id="SignalP"/>
    </source>
</evidence>
<dbReference type="InterPro" id="IPR023796">
    <property type="entry name" value="Serpin_dom"/>
</dbReference>
<dbReference type="Gene3D" id="3.30.497.10">
    <property type="entry name" value="Antithrombin, subunit I, domain 2"/>
    <property type="match status" value="1"/>
</dbReference>
<accession>A0ABN8B2W5</accession>
<dbReference type="PANTHER" id="PTHR11461">
    <property type="entry name" value="SERINE PROTEASE INHIBITOR, SERPIN"/>
    <property type="match status" value="1"/>
</dbReference>
<keyword evidence="2" id="KW-0722">Serine protease inhibitor</keyword>
<dbReference type="InterPro" id="IPR042178">
    <property type="entry name" value="Serpin_sf_1"/>
</dbReference>
<proteinExistence type="inferred from homology"/>
<dbReference type="EMBL" id="OU963916">
    <property type="protein sequence ID" value="CAH0403395.1"/>
    <property type="molecule type" value="Genomic_DNA"/>
</dbReference>
<dbReference type="InterPro" id="IPR000215">
    <property type="entry name" value="Serpin_fam"/>
</dbReference>
<feature type="chain" id="PRO_5045986341" description="Serpin domain-containing protein" evidence="4">
    <location>
        <begin position="17"/>
        <end position="395"/>
    </location>
</feature>
<dbReference type="CDD" id="cd19598">
    <property type="entry name" value="serpin77Ba-like_insects"/>
    <property type="match status" value="1"/>
</dbReference>
<gene>
    <name evidence="6" type="ORF">CHILSU_LOCUS6668</name>
</gene>
<dbReference type="InterPro" id="IPR036186">
    <property type="entry name" value="Serpin_sf"/>
</dbReference>
<keyword evidence="1" id="KW-0646">Protease inhibitor</keyword>
<dbReference type="InterPro" id="IPR042185">
    <property type="entry name" value="Serpin_sf_2"/>
</dbReference>
<evidence type="ECO:0000313" key="7">
    <source>
        <dbReference type="Proteomes" id="UP001153292"/>
    </source>
</evidence>
<sequence>MRIVLFLFCLVTSCYCDVEFSERPRNFSIELVHYTQLAKNGHVVISPFGIWTLMTGVALGATGESYNQLAHAFLLPKDRNALIKGYRDLTSDVLNPTTKGVTLSSTNFVFLDNDFKVFPEFSRTLVSDFKATVDVLDFQNPNSAEMANNKIQRTSGNVKNVLRSDDFAESRMILANVISFRGLWAMPFNKSNTKEEVFYDEAKNPIGRVNMMNQKSIFPFSNVRAMKCFALELPYGDDKKYAMLFLLPYQGVKVTEAYQNLANVSLKDIFKQLEEDVEEFGDEEIDVKIPRFHITTNVVMNKPLNNMGVYDIFQPDKAKFDRITNEDIFVSAIVHKADIEVSEAGTVASATTEAYFADRISPPSFYANRPFIYFLMEKTTMTMIFGGIFSKPTLF</sequence>